<evidence type="ECO:0000256" key="1">
    <source>
        <dbReference type="SAM" id="SignalP"/>
    </source>
</evidence>
<comment type="caution">
    <text evidence="2">The sequence shown here is derived from an EMBL/GenBank/DDBJ whole genome shotgun (WGS) entry which is preliminary data.</text>
</comment>
<evidence type="ECO:0000313" key="2">
    <source>
        <dbReference type="EMBL" id="GAA0277986.1"/>
    </source>
</evidence>
<keyword evidence="1" id="KW-0732">Signal</keyword>
<proteinExistence type="predicted"/>
<dbReference type="InterPro" id="IPR025649">
    <property type="entry name" value="DUF4360"/>
</dbReference>
<feature type="chain" id="PRO_5047166614" evidence="1">
    <location>
        <begin position="27"/>
        <end position="221"/>
    </location>
</feature>
<evidence type="ECO:0000313" key="3">
    <source>
        <dbReference type="Proteomes" id="UP001501867"/>
    </source>
</evidence>
<sequence>MPLRRIALGAAVTALTALAAPAPAHAQVPADTPSVPPPGRVTVEVAGVNGSGCPQGTAGVAAASDNTAFTVTYSDYLAQTGAGSGGTDFRKNCQLALRIRVPQGFTYAIARADYRGFAHLQRGAYGQERANYYFQGSAQTARSTHQFNGPLTDNWQASDQTDYADLVWAPCGEERNLNVNTELRVYAGTSGSQNLSFMSMDSTDGSVSTVYHFEWKECPAA</sequence>
<gene>
    <name evidence="2" type="ORF">GCM10010302_14570</name>
</gene>
<keyword evidence="3" id="KW-1185">Reference proteome</keyword>
<dbReference type="PANTHER" id="PTHR38847:SF1">
    <property type="entry name" value="PSEUDOURIDINE SYNTHASE RSUA_RLUA-LIKE DOMAIN-CONTAINING PROTEIN"/>
    <property type="match status" value="1"/>
</dbReference>
<organism evidence="2 3">
    <name type="scientific">Streptomyces polychromogenes</name>
    <dbReference type="NCBI Taxonomy" id="67342"/>
    <lineage>
        <taxon>Bacteria</taxon>
        <taxon>Bacillati</taxon>
        <taxon>Actinomycetota</taxon>
        <taxon>Actinomycetes</taxon>
        <taxon>Kitasatosporales</taxon>
        <taxon>Streptomycetaceae</taxon>
        <taxon>Streptomyces</taxon>
    </lineage>
</organism>
<dbReference type="Pfam" id="PF14273">
    <property type="entry name" value="DUF4360"/>
    <property type="match status" value="1"/>
</dbReference>
<feature type="signal peptide" evidence="1">
    <location>
        <begin position="1"/>
        <end position="26"/>
    </location>
</feature>
<dbReference type="EMBL" id="BAAABV010000010">
    <property type="protein sequence ID" value="GAA0277986.1"/>
    <property type="molecule type" value="Genomic_DNA"/>
</dbReference>
<dbReference type="RefSeq" id="WP_344154227.1">
    <property type="nucleotide sequence ID" value="NZ_BAAABV010000010.1"/>
</dbReference>
<dbReference type="PANTHER" id="PTHR38847">
    <property type="match status" value="1"/>
</dbReference>
<protein>
    <submittedName>
        <fullName evidence="2">DUF4360 domain-containing protein</fullName>
    </submittedName>
</protein>
<name>A0ABP3ETF9_9ACTN</name>
<dbReference type="Proteomes" id="UP001501867">
    <property type="component" value="Unassembled WGS sequence"/>
</dbReference>
<reference evidence="3" key="1">
    <citation type="journal article" date="2019" name="Int. J. Syst. Evol. Microbiol.">
        <title>The Global Catalogue of Microorganisms (GCM) 10K type strain sequencing project: providing services to taxonomists for standard genome sequencing and annotation.</title>
        <authorList>
            <consortium name="The Broad Institute Genomics Platform"/>
            <consortium name="The Broad Institute Genome Sequencing Center for Infectious Disease"/>
            <person name="Wu L."/>
            <person name="Ma J."/>
        </authorList>
    </citation>
    <scope>NUCLEOTIDE SEQUENCE [LARGE SCALE GENOMIC DNA]</scope>
    <source>
        <strain evidence="3">JCM 4505</strain>
    </source>
</reference>
<accession>A0ABP3ETF9</accession>